<dbReference type="Pfam" id="PF14656">
    <property type="entry name" value="RAB3GAP2_C"/>
    <property type="match status" value="1"/>
</dbReference>
<dbReference type="GO" id="GO:0005096">
    <property type="term" value="F:GTPase activator activity"/>
    <property type="evidence" value="ECO:0007669"/>
    <property type="project" value="UniProtKB-KW"/>
</dbReference>
<accession>A0ABD1EJ87</accession>
<comment type="caution">
    <text evidence="7">The sequence shown here is derived from an EMBL/GenBank/DDBJ whole genome shotgun (WGS) entry which is preliminary data.</text>
</comment>
<proteinExistence type="inferred from homology"/>
<evidence type="ECO:0000256" key="2">
    <source>
        <dbReference type="ARBA" id="ARBA00008153"/>
    </source>
</evidence>
<gene>
    <name evidence="7" type="ORF">ABEB36_010302</name>
</gene>
<dbReference type="PANTHER" id="PTHR12472">
    <property type="entry name" value="RAB3-GAP REGULATORY DOMAIN"/>
    <property type="match status" value="1"/>
</dbReference>
<sequence length="1316" mass="149309">MSCEIRLTASIQNIPDIRKCLFPTDDKRGSDSWLSLCKVALSPTGELVVLTHKGKVVVLSSKWDPSTSCSTYHMTFSNSIHEYDKVKGVLCLPIVGDSRRSNVGPDWTCIVMGFDSGYVRFYTEHCTLLMEDQFHNENIINIKCQSQHSPRPDLQPELRPEELYIQYQSNICVVKGQPLFENLKRLRSQLVKDKNNIAAFKLESLCVRKWGFKDQSSINDVAVIGLNLSNSFDHLLTASTCGGFDVKYRSTPPNSTLVLAAGSKPFLGYHYALEGVNQAVLSDVAKVVTTKLKSALPGWLTGAKANETKEETIAMQPVDNIGLRFGLCDLERTSLEIFLCPNKKLAAISDYLGRVLLIDCFKGIIVKVFKGYREAQCAFIQVPDERRSKHRLGSKVATFLLIYSSKKGTLEIFTIQQGTKIATFSASKHSRLLYVTHGLMGFTQTSKSRYVCPLTTAFLDGDGAIREIFIPFHFALAEKNSIRARDIHLYKKIRQLIKTGNQARNELENEIFKISTEIKMDELKMQTLDMLLKSKDISSECILKFANYFLDQISEEADKESQMTTQNFRILCRNVRALAELYLFATLSENSSDESSNEDAETPKNNRLNLDSKDLELLQKLLDLATSNTKWNTPHVRFSTETFSVTDFLSSFDMNMPNKVELRSNLDDDQLFKISEVLFKNYISGKCGNLEGLSNAISNTNLTVTDIFNLLIQYWVNRSLDINLNLESDMYNFFNLVDTLVKLVPKDVLATSDNISPFWETVRENLANNSRPFPALMAAMLCKNVQGHVIFEDNIEVLTKEIIQWSFLIGKLQDVSTLNIILSNKPHVEKAPLPKLTHEQVNVSLKYILQKGRGSVSELTAQWLTSCGIDPQYVVINEIIFKNSLEGSSESDLNEKLNEFQITEGAYLDTIEQVKSEDCFKFLNILKQQFPYSLEASNLLVNMCWEYALAWRKEITNLEYLRVALTCLYTVPDRCVKDGLYQLIWNTHLKILLENSSKLINKVGKLPKYRLCQQDTGLSDKEMTTFIGICMEFINSFLETVEKSLISNSVSNKPELKFEELWENDAAQPLIQLALHQKNVEYNLLHLHYQLCMVLHMITKLGVKHSKPIDNLFEGSLVNLFFTDLQRESNVDWSKSDFKIDNSRFNFLTKIITSSIETVTFEEPDQIYCKQHVEWMEKCLELAGIWNLGVDSLKRFQIVQLYISGFDILAQELIPAVSDCHLLGEELLKVAANRLSQFLNSSPNLGENFAAFSPFLSRYMMSLSQTWCSPSSLHSISLLGKQALILIGENQKELSSLAELLLDACNTLESIHSGEQ</sequence>
<keyword evidence="8" id="KW-1185">Reference proteome</keyword>
<keyword evidence="4" id="KW-0963">Cytoplasm</keyword>
<dbReference type="EMBL" id="JBDJPC010000007">
    <property type="protein sequence ID" value="KAL1494754.1"/>
    <property type="molecule type" value="Genomic_DNA"/>
</dbReference>
<evidence type="ECO:0000256" key="4">
    <source>
        <dbReference type="ARBA" id="ARBA00022490"/>
    </source>
</evidence>
<dbReference type="Proteomes" id="UP001566132">
    <property type="component" value="Unassembled WGS sequence"/>
</dbReference>
<dbReference type="Pfam" id="PF14655">
    <property type="entry name" value="RAB3GAP2_N"/>
    <property type="match status" value="1"/>
</dbReference>
<dbReference type="InterPro" id="IPR029257">
    <property type="entry name" value="RAB3GAP2_C"/>
</dbReference>
<evidence type="ECO:0000256" key="1">
    <source>
        <dbReference type="ARBA" id="ARBA00004496"/>
    </source>
</evidence>
<comment type="similarity">
    <text evidence="2">Belongs to the Rab3-GAP regulatory subunit family.</text>
</comment>
<name>A0ABD1EJ87_HYPHA</name>
<organism evidence="7 8">
    <name type="scientific">Hypothenemus hampei</name>
    <name type="common">Coffee berry borer</name>
    <dbReference type="NCBI Taxonomy" id="57062"/>
    <lineage>
        <taxon>Eukaryota</taxon>
        <taxon>Metazoa</taxon>
        <taxon>Ecdysozoa</taxon>
        <taxon>Arthropoda</taxon>
        <taxon>Hexapoda</taxon>
        <taxon>Insecta</taxon>
        <taxon>Pterygota</taxon>
        <taxon>Neoptera</taxon>
        <taxon>Endopterygota</taxon>
        <taxon>Coleoptera</taxon>
        <taxon>Polyphaga</taxon>
        <taxon>Cucujiformia</taxon>
        <taxon>Curculionidae</taxon>
        <taxon>Scolytinae</taxon>
        <taxon>Hypothenemus</taxon>
    </lineage>
</organism>
<protein>
    <recommendedName>
        <fullName evidence="9">Rab3 GTPase-activating protein non-catalytic subunit</fullName>
    </recommendedName>
</protein>
<evidence type="ECO:0008006" key="9">
    <source>
        <dbReference type="Google" id="ProtNLM"/>
    </source>
</evidence>
<dbReference type="InterPro" id="IPR032839">
    <property type="entry name" value="RAB3GAP_N"/>
</dbReference>
<comment type="subcellular location">
    <subcellularLocation>
        <location evidence="1">Cytoplasm</location>
    </subcellularLocation>
</comment>
<dbReference type="GO" id="GO:0005737">
    <property type="term" value="C:cytoplasm"/>
    <property type="evidence" value="ECO:0007669"/>
    <property type="project" value="UniProtKB-SubCell"/>
</dbReference>
<feature type="domain" description="Rab3-GAP regulatory subunit N-terminal" evidence="5">
    <location>
        <begin position="33"/>
        <end position="433"/>
    </location>
</feature>
<dbReference type="InterPro" id="IPR026059">
    <property type="entry name" value="Rab3GAP2"/>
</dbReference>
<dbReference type="PANTHER" id="PTHR12472:SF0">
    <property type="entry name" value="RAB3 GTPASE-ACTIVATING PROTEIN NON-CATALYTIC SUBUNIT"/>
    <property type="match status" value="1"/>
</dbReference>
<evidence type="ECO:0000313" key="7">
    <source>
        <dbReference type="EMBL" id="KAL1494754.1"/>
    </source>
</evidence>
<evidence type="ECO:0000313" key="8">
    <source>
        <dbReference type="Proteomes" id="UP001566132"/>
    </source>
</evidence>
<reference evidence="7 8" key="1">
    <citation type="submission" date="2024-05" db="EMBL/GenBank/DDBJ databases">
        <title>Genetic variation in Jamaican populations of the coffee berry borer (Hypothenemus hampei).</title>
        <authorList>
            <person name="Errbii M."/>
            <person name="Myrie A."/>
        </authorList>
    </citation>
    <scope>NUCLEOTIDE SEQUENCE [LARGE SCALE GENOMIC DNA]</scope>
    <source>
        <strain evidence="7">JA-Hopewell-2020-01-JO</strain>
        <tissue evidence="7">Whole body</tissue>
    </source>
</reference>
<evidence type="ECO:0000259" key="5">
    <source>
        <dbReference type="Pfam" id="PF14655"/>
    </source>
</evidence>
<evidence type="ECO:0000259" key="6">
    <source>
        <dbReference type="Pfam" id="PF14656"/>
    </source>
</evidence>
<feature type="domain" description="Rab3GAP regulatory subunit C-terminal" evidence="6">
    <location>
        <begin position="706"/>
        <end position="1279"/>
    </location>
</feature>
<keyword evidence="3" id="KW-0343">GTPase activation</keyword>
<evidence type="ECO:0000256" key="3">
    <source>
        <dbReference type="ARBA" id="ARBA00022468"/>
    </source>
</evidence>